<protein>
    <submittedName>
        <fullName evidence="1">Uncharacterized protein</fullName>
    </submittedName>
</protein>
<comment type="caution">
    <text evidence="1">The sequence shown here is derived from an EMBL/GenBank/DDBJ whole genome shotgun (WGS) entry which is preliminary data.</text>
</comment>
<dbReference type="EMBL" id="CAJPDR010000170">
    <property type="protein sequence ID" value="CAF9923571.1"/>
    <property type="molecule type" value="Genomic_DNA"/>
</dbReference>
<feature type="non-terminal residue" evidence="1">
    <location>
        <position position="1"/>
    </location>
</feature>
<name>A0A8H3FM87_9LECA</name>
<proteinExistence type="predicted"/>
<evidence type="ECO:0000313" key="1">
    <source>
        <dbReference type="EMBL" id="CAF9923571.1"/>
    </source>
</evidence>
<dbReference type="AlphaFoldDB" id="A0A8H3FM87"/>
<organism evidence="1 2">
    <name type="scientific">Alectoria fallacina</name>
    <dbReference type="NCBI Taxonomy" id="1903189"/>
    <lineage>
        <taxon>Eukaryota</taxon>
        <taxon>Fungi</taxon>
        <taxon>Dikarya</taxon>
        <taxon>Ascomycota</taxon>
        <taxon>Pezizomycotina</taxon>
        <taxon>Lecanoromycetes</taxon>
        <taxon>OSLEUM clade</taxon>
        <taxon>Lecanoromycetidae</taxon>
        <taxon>Lecanorales</taxon>
        <taxon>Lecanorineae</taxon>
        <taxon>Parmeliaceae</taxon>
        <taxon>Alectoria</taxon>
    </lineage>
</organism>
<accession>A0A8H3FM87</accession>
<sequence length="106" mass="12179">NYNLDSDGVCFRTQVAIRKQTLNTSHWKKFVAGVDTDDEKSRVAAAILLQNRILLPYKREAEEALQHLERTGDAIPPGAKNTLINRWRQIRDMVQQALLIHGVWEI</sequence>
<dbReference type="OrthoDB" id="341421at2759"/>
<dbReference type="Proteomes" id="UP000664203">
    <property type="component" value="Unassembled WGS sequence"/>
</dbReference>
<keyword evidence="2" id="KW-1185">Reference proteome</keyword>
<evidence type="ECO:0000313" key="2">
    <source>
        <dbReference type="Proteomes" id="UP000664203"/>
    </source>
</evidence>
<gene>
    <name evidence="1" type="ORF">ALECFALPRED_002475</name>
</gene>
<reference evidence="1" key="1">
    <citation type="submission" date="2021-03" db="EMBL/GenBank/DDBJ databases">
        <authorList>
            <person name="Tagirdzhanova G."/>
        </authorList>
    </citation>
    <scope>NUCLEOTIDE SEQUENCE</scope>
</reference>